<dbReference type="InterPro" id="IPR036400">
    <property type="entry name" value="Cyt_B5-like_heme/steroid_sf"/>
</dbReference>
<feature type="region of interest" description="Disordered" evidence="5">
    <location>
        <begin position="121"/>
        <end position="165"/>
    </location>
</feature>
<dbReference type="SUPFAM" id="SSF55856">
    <property type="entry name" value="Cytochrome b5-like heme/steroid binding domain"/>
    <property type="match status" value="1"/>
</dbReference>
<dbReference type="Gene3D" id="3.10.120.10">
    <property type="entry name" value="Cytochrome b5-like heme/steroid binding domain"/>
    <property type="match status" value="1"/>
</dbReference>
<evidence type="ECO:0000313" key="7">
    <source>
        <dbReference type="EMBL" id="RSH87887.1"/>
    </source>
</evidence>
<dbReference type="InterPro" id="IPR051872">
    <property type="entry name" value="Cytochrome_b5/Flavoprotein_Rdt"/>
</dbReference>
<dbReference type="GO" id="GO:0046872">
    <property type="term" value="F:metal ion binding"/>
    <property type="evidence" value="ECO:0007669"/>
    <property type="project" value="UniProtKB-UniRule"/>
</dbReference>
<dbReference type="PROSITE" id="PS50255">
    <property type="entry name" value="CYTOCHROME_B5_2"/>
    <property type="match status" value="1"/>
</dbReference>
<keyword evidence="8" id="KW-1185">Reference proteome</keyword>
<protein>
    <recommendedName>
        <fullName evidence="6">Cytochrome b5 heme-binding domain-containing protein</fullName>
    </recommendedName>
</protein>
<keyword evidence="3 4" id="KW-0408">Iron</keyword>
<dbReference type="InterPro" id="IPR018506">
    <property type="entry name" value="Cyt_B5_heme-BS"/>
</dbReference>
<feature type="domain" description="Cytochrome b5 heme-binding" evidence="6">
    <location>
        <begin position="208"/>
        <end position="284"/>
    </location>
</feature>
<feature type="compositionally biased region" description="Low complexity" evidence="5">
    <location>
        <begin position="1"/>
        <end position="12"/>
    </location>
</feature>
<dbReference type="OrthoDB" id="432299at2759"/>
<evidence type="ECO:0000313" key="8">
    <source>
        <dbReference type="Proteomes" id="UP000279236"/>
    </source>
</evidence>
<feature type="compositionally biased region" description="Low complexity" evidence="5">
    <location>
        <begin position="143"/>
        <end position="163"/>
    </location>
</feature>
<evidence type="ECO:0000256" key="4">
    <source>
        <dbReference type="RuleBase" id="RU362121"/>
    </source>
</evidence>
<dbReference type="PROSITE" id="PS00191">
    <property type="entry name" value="CYTOCHROME_B5_1"/>
    <property type="match status" value="1"/>
</dbReference>
<gene>
    <name evidence="7" type="ORF">EHS24_000405</name>
</gene>
<evidence type="ECO:0000259" key="6">
    <source>
        <dbReference type="PROSITE" id="PS50255"/>
    </source>
</evidence>
<feature type="compositionally biased region" description="Pro residues" evidence="5">
    <location>
        <begin position="77"/>
        <end position="91"/>
    </location>
</feature>
<dbReference type="GO" id="GO:0005737">
    <property type="term" value="C:cytoplasm"/>
    <property type="evidence" value="ECO:0007669"/>
    <property type="project" value="TreeGrafter"/>
</dbReference>
<dbReference type="EMBL" id="RSCE01000001">
    <property type="protein sequence ID" value="RSH87887.1"/>
    <property type="molecule type" value="Genomic_DNA"/>
</dbReference>
<dbReference type="STRING" id="105984.A0A427YAB2"/>
<comment type="caution">
    <text evidence="7">The sequence shown here is derived from an EMBL/GenBank/DDBJ whole genome shotgun (WGS) entry which is preliminary data.</text>
</comment>
<dbReference type="InterPro" id="IPR001199">
    <property type="entry name" value="Cyt_B5-like_heme/steroid-bd"/>
</dbReference>
<proteinExistence type="inferred from homology"/>
<dbReference type="GO" id="GO:0004128">
    <property type="term" value="F:cytochrome-b5 reductase activity, acting on NAD(P)H"/>
    <property type="evidence" value="ECO:0007669"/>
    <property type="project" value="TreeGrafter"/>
</dbReference>
<dbReference type="FunFam" id="3.10.120.10:FF:000001">
    <property type="entry name" value="Cytochrome b5 reductase 4"/>
    <property type="match status" value="1"/>
</dbReference>
<evidence type="ECO:0000256" key="3">
    <source>
        <dbReference type="ARBA" id="ARBA00023004"/>
    </source>
</evidence>
<name>A0A427YAB2_9TREE</name>
<comment type="similarity">
    <text evidence="4">Belongs to the cytochrome b5 family.</text>
</comment>
<feature type="compositionally biased region" description="Acidic residues" evidence="5">
    <location>
        <begin position="45"/>
        <end position="54"/>
    </location>
</feature>
<organism evidence="7 8">
    <name type="scientific">Apiotrichum porosum</name>
    <dbReference type="NCBI Taxonomy" id="105984"/>
    <lineage>
        <taxon>Eukaryota</taxon>
        <taxon>Fungi</taxon>
        <taxon>Dikarya</taxon>
        <taxon>Basidiomycota</taxon>
        <taxon>Agaricomycotina</taxon>
        <taxon>Tremellomycetes</taxon>
        <taxon>Trichosporonales</taxon>
        <taxon>Trichosporonaceae</taxon>
        <taxon>Apiotrichum</taxon>
    </lineage>
</organism>
<dbReference type="GeneID" id="39584948"/>
<evidence type="ECO:0000256" key="2">
    <source>
        <dbReference type="ARBA" id="ARBA00022723"/>
    </source>
</evidence>
<sequence>MSWLLPSLPSLWAKPEPPVAAESNGDDKATANGNGSRKPDVSVGVEEDEEEDLDVPPPFPLPDSYQRSAAPITTAMAPPPPPAFALAPPSPTRSDRDATPPSDLNIAILPDAVPLGDMAPPPSTTTKPAFGIKPGGGMPPPTVSISSSSSSPSSLAPAQTPAADVKQVLTKEKKKRGKVALGPGCSALDWARLAKSGADLRGTGSMVPLRVTMAELQKHKTPDDAWSVFNGIVYNLTPYLRFHPGGEEELMRVAGRDGTKLFMLTHSWVNMEHLMAECAVGMLVRG</sequence>
<keyword evidence="2 4" id="KW-0479">Metal-binding</keyword>
<feature type="region of interest" description="Disordered" evidence="5">
    <location>
        <begin position="1"/>
        <end position="103"/>
    </location>
</feature>
<keyword evidence="1 4" id="KW-0349">Heme</keyword>
<dbReference type="AlphaFoldDB" id="A0A427YAB2"/>
<dbReference type="SMART" id="SM01117">
    <property type="entry name" value="Cyt-b5"/>
    <property type="match status" value="1"/>
</dbReference>
<dbReference type="Proteomes" id="UP000279236">
    <property type="component" value="Unassembled WGS sequence"/>
</dbReference>
<accession>A0A427YAB2</accession>
<dbReference type="GO" id="GO:0020037">
    <property type="term" value="F:heme binding"/>
    <property type="evidence" value="ECO:0007669"/>
    <property type="project" value="UniProtKB-UniRule"/>
</dbReference>
<dbReference type="PANTHER" id="PTHR46237:SF1">
    <property type="entry name" value="CYTOCHROME B5 REDUCTASE 4"/>
    <property type="match status" value="1"/>
</dbReference>
<evidence type="ECO:0000256" key="1">
    <source>
        <dbReference type="ARBA" id="ARBA00022617"/>
    </source>
</evidence>
<dbReference type="PANTHER" id="PTHR46237">
    <property type="entry name" value="CYTOCHROME B5 REDUCTASE 4 FAMILY MEMBER"/>
    <property type="match status" value="1"/>
</dbReference>
<reference evidence="7 8" key="1">
    <citation type="submission" date="2018-11" db="EMBL/GenBank/DDBJ databases">
        <title>Genome sequence of Apiotrichum porosum DSM 27194.</title>
        <authorList>
            <person name="Aliyu H."/>
            <person name="Gorte O."/>
            <person name="Ochsenreither K."/>
        </authorList>
    </citation>
    <scope>NUCLEOTIDE SEQUENCE [LARGE SCALE GENOMIC DNA]</scope>
    <source>
        <strain evidence="7 8">DSM 27194</strain>
    </source>
</reference>
<dbReference type="RefSeq" id="XP_028480095.1">
    <property type="nucleotide sequence ID" value="XM_028616238.1"/>
</dbReference>
<dbReference type="Pfam" id="PF00173">
    <property type="entry name" value="Cyt-b5"/>
    <property type="match status" value="1"/>
</dbReference>
<evidence type="ECO:0000256" key="5">
    <source>
        <dbReference type="SAM" id="MobiDB-lite"/>
    </source>
</evidence>